<dbReference type="GeneID" id="38117433"/>
<evidence type="ECO:0000256" key="5">
    <source>
        <dbReference type="ARBA" id="ARBA00022989"/>
    </source>
</evidence>
<evidence type="ECO:0000259" key="10">
    <source>
        <dbReference type="PROSITE" id="PS50850"/>
    </source>
</evidence>
<dbReference type="SUPFAM" id="SSF103473">
    <property type="entry name" value="MFS general substrate transporter"/>
    <property type="match status" value="1"/>
</dbReference>
<feature type="transmembrane region" description="Helical" evidence="9">
    <location>
        <begin position="272"/>
        <end position="294"/>
    </location>
</feature>
<dbReference type="PROSITE" id="PS00216">
    <property type="entry name" value="SUGAR_TRANSPORT_1"/>
    <property type="match status" value="1"/>
</dbReference>
<protein>
    <recommendedName>
        <fullName evidence="10">Major facilitator superfamily (MFS) profile domain-containing protein</fullName>
    </recommendedName>
</protein>
<feature type="compositionally biased region" description="Basic and acidic residues" evidence="8">
    <location>
        <begin position="498"/>
        <end position="509"/>
    </location>
</feature>
<feature type="transmembrane region" description="Helical" evidence="9">
    <location>
        <begin position="408"/>
        <end position="426"/>
    </location>
</feature>
<comment type="similarity">
    <text evidence="2 7">Belongs to the major facilitator superfamily. Sugar transporter (TC 2.A.1.1) family.</text>
</comment>
<dbReference type="PANTHER" id="PTHR48022">
    <property type="entry name" value="PLASTIDIC GLUCOSE TRANSPORTER 4"/>
    <property type="match status" value="1"/>
</dbReference>
<dbReference type="NCBIfam" id="TIGR00879">
    <property type="entry name" value="SP"/>
    <property type="match status" value="1"/>
</dbReference>
<dbReference type="PROSITE" id="PS50850">
    <property type="entry name" value="MFS"/>
    <property type="match status" value="1"/>
</dbReference>
<feature type="transmembrane region" description="Helical" evidence="9">
    <location>
        <begin position="183"/>
        <end position="204"/>
    </location>
</feature>
<evidence type="ECO:0000256" key="2">
    <source>
        <dbReference type="ARBA" id="ARBA00010992"/>
    </source>
</evidence>
<sequence length="591" mass="65450">MSFFKNSRVYMLSAVAYTGSFLFGYDTGVMGSVLALDSFKDDFHLPTGSTGFASSREAEVSSNVVALLTAGCFFGAIAAAFANDRYGRKNSLLVLSVIFMIGAAVQTGGKSTISFIYGGRVIAGFGIGGMSAITPIYVSENCPPDVRGRIAGLFQEFLVIGVTVSYWLCYGVEKNIAPTTKQWRIPIGFQLVPSGLMFIGLWFLKESPRWLMKQGRYEEATVSLAFTRHAEPDSDEVQQELAEIKASIEEELRSTEGVTWREVLLPGNRLRFLNAFLIMFWQQFSGTNSIGYYAPQLFQTIGVASTDTSLFTTGIYGVVKVVATGLFLLIGIDRFGRKWSLVAGGVAMAVFMFILGAVLVSYPPVDTSTISSASIAMIVMIYLYVISYSASWGPIPWVYISEIFPTRLRAYGVGMGSATQWLFNFVVTKFTPSAISNIGWRTFIMFGVFCFAMGTWVLFFVKETKGKRLEDMDDIFGGNTVQPAQKDVEQADVGEQGEVDKTQTRHEEQVSTSFMAAKQDVAAREEAPAPRSPETRAKVIERYFCSEHKKKTVAWRWDFLMGTRSRISWLNCKRLGDVRTPEETPSSPQPE</sequence>
<gene>
    <name evidence="11" type="ORF">DSM5745_07063</name>
</gene>
<evidence type="ECO:0000256" key="4">
    <source>
        <dbReference type="ARBA" id="ARBA00022692"/>
    </source>
</evidence>
<keyword evidence="6 9" id="KW-0472">Membrane</keyword>
<dbReference type="OrthoDB" id="508119at2759"/>
<dbReference type="AlphaFoldDB" id="A0A3D8RKQ1"/>
<keyword evidence="12" id="KW-1185">Reference proteome</keyword>
<dbReference type="EMBL" id="PVWQ01000008">
    <property type="protein sequence ID" value="RDW74401.1"/>
    <property type="molecule type" value="Genomic_DNA"/>
</dbReference>
<keyword evidence="5 9" id="KW-1133">Transmembrane helix</keyword>
<evidence type="ECO:0000313" key="12">
    <source>
        <dbReference type="Proteomes" id="UP000256690"/>
    </source>
</evidence>
<dbReference type="STRING" id="1810919.A0A3D8RKQ1"/>
<comment type="caution">
    <text evidence="11">The sequence shown here is derived from an EMBL/GenBank/DDBJ whole genome shotgun (WGS) entry which is preliminary data.</text>
</comment>
<dbReference type="Proteomes" id="UP000256690">
    <property type="component" value="Unassembled WGS sequence"/>
</dbReference>
<organism evidence="11 12">
    <name type="scientific">Aspergillus mulundensis</name>
    <dbReference type="NCBI Taxonomy" id="1810919"/>
    <lineage>
        <taxon>Eukaryota</taxon>
        <taxon>Fungi</taxon>
        <taxon>Dikarya</taxon>
        <taxon>Ascomycota</taxon>
        <taxon>Pezizomycotina</taxon>
        <taxon>Eurotiomycetes</taxon>
        <taxon>Eurotiomycetidae</taxon>
        <taxon>Eurotiales</taxon>
        <taxon>Aspergillaceae</taxon>
        <taxon>Aspergillus</taxon>
        <taxon>Aspergillus subgen. Nidulantes</taxon>
    </lineage>
</organism>
<dbReference type="Gene3D" id="1.20.1250.20">
    <property type="entry name" value="MFS general substrate transporter like domains"/>
    <property type="match status" value="1"/>
</dbReference>
<dbReference type="InterPro" id="IPR036259">
    <property type="entry name" value="MFS_trans_sf"/>
</dbReference>
<feature type="transmembrane region" description="Helical" evidence="9">
    <location>
        <begin position="90"/>
        <end position="109"/>
    </location>
</feature>
<dbReference type="GO" id="GO:0005351">
    <property type="term" value="F:carbohydrate:proton symporter activity"/>
    <property type="evidence" value="ECO:0007669"/>
    <property type="project" value="TreeGrafter"/>
</dbReference>
<dbReference type="InterPro" id="IPR003663">
    <property type="entry name" value="Sugar/inositol_transpt"/>
</dbReference>
<evidence type="ECO:0000256" key="6">
    <source>
        <dbReference type="ARBA" id="ARBA00023136"/>
    </source>
</evidence>
<dbReference type="PRINTS" id="PR00171">
    <property type="entry name" value="SUGRTRNSPORT"/>
</dbReference>
<dbReference type="CDD" id="cd17356">
    <property type="entry name" value="MFS_HXT"/>
    <property type="match status" value="1"/>
</dbReference>
<evidence type="ECO:0000256" key="8">
    <source>
        <dbReference type="SAM" id="MobiDB-lite"/>
    </source>
</evidence>
<dbReference type="PROSITE" id="PS00217">
    <property type="entry name" value="SUGAR_TRANSPORT_2"/>
    <property type="match status" value="1"/>
</dbReference>
<evidence type="ECO:0000256" key="7">
    <source>
        <dbReference type="RuleBase" id="RU003346"/>
    </source>
</evidence>
<proteinExistence type="inferred from homology"/>
<dbReference type="Pfam" id="PF00083">
    <property type="entry name" value="Sugar_tr"/>
    <property type="match status" value="1"/>
</dbReference>
<dbReference type="InterPro" id="IPR020846">
    <property type="entry name" value="MFS_dom"/>
</dbReference>
<feature type="transmembrane region" description="Helical" evidence="9">
    <location>
        <begin position="368"/>
        <end position="387"/>
    </location>
</feature>
<evidence type="ECO:0000256" key="3">
    <source>
        <dbReference type="ARBA" id="ARBA00022448"/>
    </source>
</evidence>
<dbReference type="InterPro" id="IPR005829">
    <property type="entry name" value="Sugar_transporter_CS"/>
</dbReference>
<dbReference type="FunFam" id="1.20.1250.20:FF:000026">
    <property type="entry name" value="MFS quinate transporter QutD"/>
    <property type="match status" value="1"/>
</dbReference>
<feature type="transmembrane region" description="Helical" evidence="9">
    <location>
        <begin position="150"/>
        <end position="168"/>
    </location>
</feature>
<feature type="transmembrane region" description="Helical" evidence="9">
    <location>
        <begin position="64"/>
        <end position="83"/>
    </location>
</feature>
<feature type="transmembrane region" description="Helical" evidence="9">
    <location>
        <begin position="314"/>
        <end position="332"/>
    </location>
</feature>
<dbReference type="InterPro" id="IPR050360">
    <property type="entry name" value="MFS_Sugar_Transporters"/>
</dbReference>
<evidence type="ECO:0000256" key="9">
    <source>
        <dbReference type="SAM" id="Phobius"/>
    </source>
</evidence>
<dbReference type="RefSeq" id="XP_026602169.1">
    <property type="nucleotide sequence ID" value="XM_026749079.1"/>
</dbReference>
<evidence type="ECO:0000313" key="11">
    <source>
        <dbReference type="EMBL" id="RDW74401.1"/>
    </source>
</evidence>
<reference evidence="11 12" key="1">
    <citation type="journal article" date="2018" name="IMA Fungus">
        <title>IMA Genome-F 9: Draft genome sequence of Annulohypoxylon stygium, Aspergillus mulundensis, Berkeleyomyces basicola (syn. Thielaviopsis basicola), Ceratocystis smalleyi, two Cercospora beticola strains, Coleophoma cylindrospora, Fusarium fracticaudum, Phialophora cf. hyalina, and Morchella septimelata.</title>
        <authorList>
            <person name="Wingfield B.D."/>
            <person name="Bills G.F."/>
            <person name="Dong Y."/>
            <person name="Huang W."/>
            <person name="Nel W.J."/>
            <person name="Swalarsk-Parry B.S."/>
            <person name="Vaghefi N."/>
            <person name="Wilken P.M."/>
            <person name="An Z."/>
            <person name="de Beer Z.W."/>
            <person name="De Vos L."/>
            <person name="Chen L."/>
            <person name="Duong T.A."/>
            <person name="Gao Y."/>
            <person name="Hammerbacher A."/>
            <person name="Kikkert J.R."/>
            <person name="Li Y."/>
            <person name="Li H."/>
            <person name="Li K."/>
            <person name="Li Q."/>
            <person name="Liu X."/>
            <person name="Ma X."/>
            <person name="Naidoo K."/>
            <person name="Pethybridge S.J."/>
            <person name="Sun J."/>
            <person name="Steenkamp E.T."/>
            <person name="van der Nest M.A."/>
            <person name="van Wyk S."/>
            <person name="Wingfield M.J."/>
            <person name="Xiong C."/>
            <person name="Yue Q."/>
            <person name="Zhang X."/>
        </authorList>
    </citation>
    <scope>NUCLEOTIDE SEQUENCE [LARGE SCALE GENOMIC DNA]</scope>
    <source>
        <strain evidence="11 12">DSM 5745</strain>
    </source>
</reference>
<dbReference type="InterPro" id="IPR005828">
    <property type="entry name" value="MFS_sugar_transport-like"/>
</dbReference>
<feature type="transmembrane region" description="Helical" evidence="9">
    <location>
        <begin position="339"/>
        <end position="362"/>
    </location>
</feature>
<feature type="domain" description="Major facilitator superfamily (MFS) profile" evidence="10">
    <location>
        <begin position="12"/>
        <end position="465"/>
    </location>
</feature>
<feature type="region of interest" description="Disordered" evidence="8">
    <location>
        <begin position="486"/>
        <end position="509"/>
    </location>
</feature>
<dbReference type="GO" id="GO:0016020">
    <property type="term" value="C:membrane"/>
    <property type="evidence" value="ECO:0007669"/>
    <property type="project" value="UniProtKB-SubCell"/>
</dbReference>
<accession>A0A3D8RKQ1</accession>
<comment type="subcellular location">
    <subcellularLocation>
        <location evidence="1">Membrane</location>
        <topology evidence="1">Multi-pass membrane protein</topology>
    </subcellularLocation>
</comment>
<keyword evidence="4 9" id="KW-0812">Transmembrane</keyword>
<feature type="transmembrane region" description="Helical" evidence="9">
    <location>
        <begin position="115"/>
        <end position="138"/>
    </location>
</feature>
<evidence type="ECO:0000256" key="1">
    <source>
        <dbReference type="ARBA" id="ARBA00004141"/>
    </source>
</evidence>
<keyword evidence="3 7" id="KW-0813">Transport</keyword>
<feature type="transmembrane region" description="Helical" evidence="9">
    <location>
        <begin position="438"/>
        <end position="461"/>
    </location>
</feature>
<name>A0A3D8RKQ1_9EURO</name>
<dbReference type="PANTHER" id="PTHR48022:SF23">
    <property type="entry name" value="MAJOR FACILITATOR SUPERFAMILY (MFS) PROFILE DOMAIN-CONTAINING PROTEIN"/>
    <property type="match status" value="1"/>
</dbReference>